<name>A0A392V1E4_9FABA</name>
<dbReference type="Proteomes" id="UP000265520">
    <property type="component" value="Unassembled WGS sequence"/>
</dbReference>
<sequence length="56" mass="5814">MGSSRPPPRMVVVVFTSSVAVHGSGIGSISNFASSILFCNFCFASSVVLFESSALK</sequence>
<reference evidence="1 2" key="1">
    <citation type="journal article" date="2018" name="Front. Plant Sci.">
        <title>Red Clover (Trifolium pratense) and Zigzag Clover (T. medium) - A Picture of Genomic Similarities and Differences.</title>
        <authorList>
            <person name="Dluhosova J."/>
            <person name="Istvanek J."/>
            <person name="Nedelnik J."/>
            <person name="Repkova J."/>
        </authorList>
    </citation>
    <scope>NUCLEOTIDE SEQUENCE [LARGE SCALE GENOMIC DNA]</scope>
    <source>
        <strain evidence="2">cv. 10/8</strain>
        <tissue evidence="1">Leaf</tissue>
    </source>
</reference>
<organism evidence="1 2">
    <name type="scientific">Trifolium medium</name>
    <dbReference type="NCBI Taxonomy" id="97028"/>
    <lineage>
        <taxon>Eukaryota</taxon>
        <taxon>Viridiplantae</taxon>
        <taxon>Streptophyta</taxon>
        <taxon>Embryophyta</taxon>
        <taxon>Tracheophyta</taxon>
        <taxon>Spermatophyta</taxon>
        <taxon>Magnoliopsida</taxon>
        <taxon>eudicotyledons</taxon>
        <taxon>Gunneridae</taxon>
        <taxon>Pentapetalae</taxon>
        <taxon>rosids</taxon>
        <taxon>fabids</taxon>
        <taxon>Fabales</taxon>
        <taxon>Fabaceae</taxon>
        <taxon>Papilionoideae</taxon>
        <taxon>50 kb inversion clade</taxon>
        <taxon>NPAAA clade</taxon>
        <taxon>Hologalegina</taxon>
        <taxon>IRL clade</taxon>
        <taxon>Trifolieae</taxon>
        <taxon>Trifolium</taxon>
    </lineage>
</organism>
<evidence type="ECO:0000313" key="1">
    <source>
        <dbReference type="EMBL" id="MCI80230.1"/>
    </source>
</evidence>
<evidence type="ECO:0000313" key="2">
    <source>
        <dbReference type="Proteomes" id="UP000265520"/>
    </source>
</evidence>
<accession>A0A392V1E4</accession>
<keyword evidence="2" id="KW-1185">Reference proteome</keyword>
<feature type="non-terminal residue" evidence="1">
    <location>
        <position position="56"/>
    </location>
</feature>
<proteinExistence type="predicted"/>
<dbReference type="EMBL" id="LXQA010990889">
    <property type="protein sequence ID" value="MCI80230.1"/>
    <property type="molecule type" value="Genomic_DNA"/>
</dbReference>
<protein>
    <submittedName>
        <fullName evidence="1">Uncharacterized protein</fullName>
    </submittedName>
</protein>
<dbReference type="AlphaFoldDB" id="A0A392V1E4"/>
<comment type="caution">
    <text evidence="1">The sequence shown here is derived from an EMBL/GenBank/DDBJ whole genome shotgun (WGS) entry which is preliminary data.</text>
</comment>